<keyword evidence="1" id="KW-0175">Coiled coil</keyword>
<reference evidence="3 4" key="1">
    <citation type="submission" date="2018-06" db="EMBL/GenBank/DDBJ databases">
        <title>Comparative genomics reveals the genomic features of Rhizophagus irregularis, R. cerebriforme, R. diaphanum and Gigaspora rosea, and their symbiotic lifestyle signature.</title>
        <authorList>
            <person name="Morin E."/>
            <person name="San Clemente H."/>
            <person name="Chen E.C.H."/>
            <person name="De La Providencia I."/>
            <person name="Hainaut M."/>
            <person name="Kuo A."/>
            <person name="Kohler A."/>
            <person name="Murat C."/>
            <person name="Tang N."/>
            <person name="Roy S."/>
            <person name="Loubradou J."/>
            <person name="Henrissat B."/>
            <person name="Grigoriev I.V."/>
            <person name="Corradi N."/>
            <person name="Roux C."/>
            <person name="Martin F.M."/>
        </authorList>
    </citation>
    <scope>NUCLEOTIDE SEQUENCE [LARGE SCALE GENOMIC DNA]</scope>
    <source>
        <strain evidence="3 4">DAOM 194757</strain>
    </source>
</reference>
<evidence type="ECO:0000313" key="4">
    <source>
        <dbReference type="Proteomes" id="UP000266673"/>
    </source>
</evidence>
<evidence type="ECO:0000313" key="3">
    <source>
        <dbReference type="EMBL" id="RIB29967.1"/>
    </source>
</evidence>
<feature type="coiled-coil region" evidence="1">
    <location>
        <begin position="19"/>
        <end position="81"/>
    </location>
</feature>
<feature type="region of interest" description="Disordered" evidence="2">
    <location>
        <begin position="139"/>
        <end position="178"/>
    </location>
</feature>
<keyword evidence="4" id="KW-1185">Reference proteome</keyword>
<name>A0A397W8Q3_9GLOM</name>
<dbReference type="AlphaFoldDB" id="A0A397W8Q3"/>
<sequence length="195" mass="22910">MFSYAELGPVEEKVAFKLLQNLVAEYDDLVQELALKKGKKEVERDKKKELEIEMDKYKDKRKQEEENLHIEKGEIKKFKAEMDKPKDEKEKTSDHCLEFVNMEYEEKMKDSEDCCQFGIGEENGTNENGVIEFWKLAREKDQVESNEPDNEDNSDKMIVDKEDGKKKKDVKKPTKKKDLDNACESWIKKVKAFEG</sequence>
<evidence type="ECO:0000256" key="1">
    <source>
        <dbReference type="SAM" id="Coils"/>
    </source>
</evidence>
<proteinExistence type="predicted"/>
<dbReference type="Proteomes" id="UP000266673">
    <property type="component" value="Unassembled WGS sequence"/>
</dbReference>
<feature type="compositionally biased region" description="Basic and acidic residues" evidence="2">
    <location>
        <begin position="153"/>
        <end position="166"/>
    </location>
</feature>
<protein>
    <submittedName>
        <fullName evidence="3">Uncharacterized protein</fullName>
    </submittedName>
</protein>
<organism evidence="3 4">
    <name type="scientific">Gigaspora rosea</name>
    <dbReference type="NCBI Taxonomy" id="44941"/>
    <lineage>
        <taxon>Eukaryota</taxon>
        <taxon>Fungi</taxon>
        <taxon>Fungi incertae sedis</taxon>
        <taxon>Mucoromycota</taxon>
        <taxon>Glomeromycotina</taxon>
        <taxon>Glomeromycetes</taxon>
        <taxon>Diversisporales</taxon>
        <taxon>Gigasporaceae</taxon>
        <taxon>Gigaspora</taxon>
    </lineage>
</organism>
<gene>
    <name evidence="3" type="ORF">C2G38_2154036</name>
</gene>
<comment type="caution">
    <text evidence="3">The sequence shown here is derived from an EMBL/GenBank/DDBJ whole genome shotgun (WGS) entry which is preliminary data.</text>
</comment>
<evidence type="ECO:0000256" key="2">
    <source>
        <dbReference type="SAM" id="MobiDB-lite"/>
    </source>
</evidence>
<dbReference type="EMBL" id="QKWP01000025">
    <property type="protein sequence ID" value="RIB29967.1"/>
    <property type="molecule type" value="Genomic_DNA"/>
</dbReference>
<accession>A0A397W8Q3</accession>